<evidence type="ECO:0000256" key="2">
    <source>
        <dbReference type="ARBA" id="ARBA00008156"/>
    </source>
</evidence>
<feature type="non-terminal residue" evidence="5">
    <location>
        <position position="92"/>
    </location>
</feature>
<evidence type="ECO:0000313" key="6">
    <source>
        <dbReference type="Proteomes" id="UP000265520"/>
    </source>
</evidence>
<sequence length="92" mass="9401">MEAKSGKILWSIENPSNATTNGPVSVANGIVFVGSTNVNGTIYAINGKNGEILWSYESGSTVYGGISISNGCIYFGNGYTLGFATVIGGLTG</sequence>
<comment type="similarity">
    <text evidence="2">Belongs to the bacterial PQQ dehydrogenase family.</text>
</comment>
<comment type="cofactor">
    <cofactor evidence="1">
        <name>pyrroloquinoline quinone</name>
        <dbReference type="ChEBI" id="CHEBI:58442"/>
    </cofactor>
</comment>
<evidence type="ECO:0000259" key="4">
    <source>
        <dbReference type="Pfam" id="PF13360"/>
    </source>
</evidence>
<comment type="caution">
    <text evidence="5">The sequence shown here is derived from an EMBL/GenBank/DDBJ whole genome shotgun (WGS) entry which is preliminary data.</text>
</comment>
<evidence type="ECO:0000313" key="5">
    <source>
        <dbReference type="EMBL" id="MCI32175.1"/>
    </source>
</evidence>
<dbReference type="GO" id="GO:0016491">
    <property type="term" value="F:oxidoreductase activity"/>
    <property type="evidence" value="ECO:0007669"/>
    <property type="project" value="UniProtKB-KW"/>
</dbReference>
<dbReference type="InterPro" id="IPR015943">
    <property type="entry name" value="WD40/YVTN_repeat-like_dom_sf"/>
</dbReference>
<keyword evidence="6" id="KW-1185">Reference proteome</keyword>
<feature type="domain" description="Pyrrolo-quinoline quinone repeat" evidence="4">
    <location>
        <begin position="2"/>
        <end position="74"/>
    </location>
</feature>
<dbReference type="Pfam" id="PF13360">
    <property type="entry name" value="PQQ_2"/>
    <property type="match status" value="1"/>
</dbReference>
<dbReference type="Proteomes" id="UP000265520">
    <property type="component" value="Unassembled WGS sequence"/>
</dbReference>
<protein>
    <submittedName>
        <fullName evidence="5">Quinonprotein alcohol dehydrogenase-like</fullName>
    </submittedName>
</protein>
<dbReference type="PANTHER" id="PTHR32303">
    <property type="entry name" value="QUINOPROTEIN ALCOHOL DEHYDROGENASE (CYTOCHROME C)"/>
    <property type="match status" value="1"/>
</dbReference>
<dbReference type="EMBL" id="LXQA010193261">
    <property type="protein sequence ID" value="MCI32175.1"/>
    <property type="molecule type" value="Genomic_DNA"/>
</dbReference>
<accession>A0A392R9D6</accession>
<organism evidence="5 6">
    <name type="scientific">Trifolium medium</name>
    <dbReference type="NCBI Taxonomy" id="97028"/>
    <lineage>
        <taxon>Eukaryota</taxon>
        <taxon>Viridiplantae</taxon>
        <taxon>Streptophyta</taxon>
        <taxon>Embryophyta</taxon>
        <taxon>Tracheophyta</taxon>
        <taxon>Spermatophyta</taxon>
        <taxon>Magnoliopsida</taxon>
        <taxon>eudicotyledons</taxon>
        <taxon>Gunneridae</taxon>
        <taxon>Pentapetalae</taxon>
        <taxon>rosids</taxon>
        <taxon>fabids</taxon>
        <taxon>Fabales</taxon>
        <taxon>Fabaceae</taxon>
        <taxon>Papilionoideae</taxon>
        <taxon>50 kb inversion clade</taxon>
        <taxon>NPAAA clade</taxon>
        <taxon>Hologalegina</taxon>
        <taxon>IRL clade</taxon>
        <taxon>Trifolieae</taxon>
        <taxon>Trifolium</taxon>
    </lineage>
</organism>
<reference evidence="5 6" key="1">
    <citation type="journal article" date="2018" name="Front. Plant Sci.">
        <title>Red Clover (Trifolium pratense) and Zigzag Clover (T. medium) - A Picture of Genomic Similarities and Differences.</title>
        <authorList>
            <person name="Dluhosova J."/>
            <person name="Istvanek J."/>
            <person name="Nedelnik J."/>
            <person name="Repkova J."/>
        </authorList>
    </citation>
    <scope>NUCLEOTIDE SEQUENCE [LARGE SCALE GENOMIC DNA]</scope>
    <source>
        <strain evidence="6">cv. 10/8</strain>
        <tissue evidence="5">Leaf</tissue>
    </source>
</reference>
<proteinExistence type="inferred from homology"/>
<dbReference type="InterPro" id="IPR002372">
    <property type="entry name" value="PQQ_rpt_dom"/>
</dbReference>
<dbReference type="SUPFAM" id="SSF50998">
    <property type="entry name" value="Quinoprotein alcohol dehydrogenase-like"/>
    <property type="match status" value="1"/>
</dbReference>
<evidence type="ECO:0000256" key="3">
    <source>
        <dbReference type="ARBA" id="ARBA00023002"/>
    </source>
</evidence>
<keyword evidence="3" id="KW-0560">Oxidoreductase</keyword>
<evidence type="ECO:0000256" key="1">
    <source>
        <dbReference type="ARBA" id="ARBA00001931"/>
    </source>
</evidence>
<dbReference type="SMART" id="SM00564">
    <property type="entry name" value="PQQ"/>
    <property type="match status" value="1"/>
</dbReference>
<dbReference type="PANTHER" id="PTHR32303:SF23">
    <property type="entry name" value="POLYVINYLALCOHOL DEHYDROGENASE-LIKE PROTEIN"/>
    <property type="match status" value="1"/>
</dbReference>
<name>A0A392R9D6_9FABA</name>
<dbReference type="AlphaFoldDB" id="A0A392R9D6"/>
<dbReference type="Gene3D" id="2.130.10.10">
    <property type="entry name" value="YVTN repeat-like/Quinoprotein amine dehydrogenase"/>
    <property type="match status" value="1"/>
</dbReference>
<dbReference type="InterPro" id="IPR011047">
    <property type="entry name" value="Quinoprotein_ADH-like_sf"/>
</dbReference>
<dbReference type="InterPro" id="IPR018391">
    <property type="entry name" value="PQQ_b-propeller_rpt"/>
</dbReference>